<evidence type="ECO:0000313" key="2">
    <source>
        <dbReference type="Proteomes" id="UP001055811"/>
    </source>
</evidence>
<evidence type="ECO:0000313" key="1">
    <source>
        <dbReference type="EMBL" id="KAI3765795.1"/>
    </source>
</evidence>
<sequence>MYSCTITRNLFFFGCTLCSKINPRVVLAKFHVVNGDPGSAIDLRTLYKHLTSSSTTAGDDDWIHEKSTNVIRNTVWVYVFYFRDGKPRIDWKDFNATRELTRVLLLHHRSITWVGISLPTVEVRFQNLSVEADCHVGDRALPTLINSARNIIESLLATVVSISSRKLNFIQGYYNNIVGKEMAGGGGRAKPDEQRISSQMFPIELPVHPHGVQRVFTEIREGGNTFSCCVAGSLGMLRIMTSIARIIICIWVLRRPGMECPGMIPAVAFEDVIRQHAYGGEINPIVTFATLGEKTTIISPKVLLRAGVPCCRQIPDEVEIRELLIDRVGHHYVEFERHDAGGSNMH</sequence>
<name>A0ACB9F3W0_CICIN</name>
<dbReference type="Proteomes" id="UP001055811">
    <property type="component" value="Linkage Group LG03"/>
</dbReference>
<gene>
    <name evidence="1" type="ORF">L2E82_15839</name>
</gene>
<reference evidence="1 2" key="2">
    <citation type="journal article" date="2022" name="Mol. Ecol. Resour.">
        <title>The genomes of chicory, endive, great burdock and yacon provide insights into Asteraceae paleo-polyploidization history and plant inulin production.</title>
        <authorList>
            <person name="Fan W."/>
            <person name="Wang S."/>
            <person name="Wang H."/>
            <person name="Wang A."/>
            <person name="Jiang F."/>
            <person name="Liu H."/>
            <person name="Zhao H."/>
            <person name="Xu D."/>
            <person name="Zhang Y."/>
        </authorList>
    </citation>
    <scope>NUCLEOTIDE SEQUENCE [LARGE SCALE GENOMIC DNA]</scope>
    <source>
        <strain evidence="2">cv. Punajuju</strain>
        <tissue evidence="1">Leaves</tissue>
    </source>
</reference>
<protein>
    <submittedName>
        <fullName evidence="1">Uncharacterized protein</fullName>
    </submittedName>
</protein>
<organism evidence="1 2">
    <name type="scientific">Cichorium intybus</name>
    <name type="common">Chicory</name>
    <dbReference type="NCBI Taxonomy" id="13427"/>
    <lineage>
        <taxon>Eukaryota</taxon>
        <taxon>Viridiplantae</taxon>
        <taxon>Streptophyta</taxon>
        <taxon>Embryophyta</taxon>
        <taxon>Tracheophyta</taxon>
        <taxon>Spermatophyta</taxon>
        <taxon>Magnoliopsida</taxon>
        <taxon>eudicotyledons</taxon>
        <taxon>Gunneridae</taxon>
        <taxon>Pentapetalae</taxon>
        <taxon>asterids</taxon>
        <taxon>campanulids</taxon>
        <taxon>Asterales</taxon>
        <taxon>Asteraceae</taxon>
        <taxon>Cichorioideae</taxon>
        <taxon>Cichorieae</taxon>
        <taxon>Cichoriinae</taxon>
        <taxon>Cichorium</taxon>
    </lineage>
</organism>
<accession>A0ACB9F3W0</accession>
<dbReference type="EMBL" id="CM042011">
    <property type="protein sequence ID" value="KAI3765795.1"/>
    <property type="molecule type" value="Genomic_DNA"/>
</dbReference>
<reference evidence="2" key="1">
    <citation type="journal article" date="2022" name="Mol. Ecol. Resour.">
        <title>The genomes of chicory, endive, great burdock and yacon provide insights into Asteraceae palaeo-polyploidization history and plant inulin production.</title>
        <authorList>
            <person name="Fan W."/>
            <person name="Wang S."/>
            <person name="Wang H."/>
            <person name="Wang A."/>
            <person name="Jiang F."/>
            <person name="Liu H."/>
            <person name="Zhao H."/>
            <person name="Xu D."/>
            <person name="Zhang Y."/>
        </authorList>
    </citation>
    <scope>NUCLEOTIDE SEQUENCE [LARGE SCALE GENOMIC DNA]</scope>
    <source>
        <strain evidence="2">cv. Punajuju</strain>
    </source>
</reference>
<comment type="caution">
    <text evidence="1">The sequence shown here is derived from an EMBL/GenBank/DDBJ whole genome shotgun (WGS) entry which is preliminary data.</text>
</comment>
<keyword evidence="2" id="KW-1185">Reference proteome</keyword>
<proteinExistence type="predicted"/>